<name>A0A1I5VTJ2_9FIRM</name>
<organism evidence="2 3">
    <name type="scientific">Butyrivibrio proteoclasticus</name>
    <dbReference type="NCBI Taxonomy" id="43305"/>
    <lineage>
        <taxon>Bacteria</taxon>
        <taxon>Bacillati</taxon>
        <taxon>Bacillota</taxon>
        <taxon>Clostridia</taxon>
        <taxon>Lachnospirales</taxon>
        <taxon>Lachnospiraceae</taxon>
        <taxon>Butyrivibrio</taxon>
    </lineage>
</organism>
<reference evidence="3" key="1">
    <citation type="submission" date="2016-10" db="EMBL/GenBank/DDBJ databases">
        <authorList>
            <person name="Varghese N."/>
            <person name="Submissions S."/>
        </authorList>
    </citation>
    <scope>NUCLEOTIDE SEQUENCE [LARGE SCALE GENOMIC DNA]</scope>
    <source>
        <strain evidence="3">P18</strain>
    </source>
</reference>
<keyword evidence="3" id="KW-1185">Reference proteome</keyword>
<accession>A0A1I5VTJ2</accession>
<feature type="domain" description="Streptomycin biosynthesis protein StrF" evidence="1">
    <location>
        <begin position="83"/>
        <end position="281"/>
    </location>
</feature>
<dbReference type="Gene3D" id="3.90.550.10">
    <property type="entry name" value="Spore Coat Polysaccharide Biosynthesis Protein SpsA, Chain A"/>
    <property type="match status" value="1"/>
</dbReference>
<proteinExistence type="predicted"/>
<dbReference type="AlphaFoldDB" id="A0A1I5VTJ2"/>
<keyword evidence="2" id="KW-0808">Transferase</keyword>
<dbReference type="EMBL" id="FOXO01000019">
    <property type="protein sequence ID" value="SFQ10819.1"/>
    <property type="molecule type" value="Genomic_DNA"/>
</dbReference>
<evidence type="ECO:0000313" key="3">
    <source>
        <dbReference type="Proteomes" id="UP000182624"/>
    </source>
</evidence>
<evidence type="ECO:0000313" key="2">
    <source>
        <dbReference type="EMBL" id="SFQ10819.1"/>
    </source>
</evidence>
<dbReference type="InterPro" id="IPR029044">
    <property type="entry name" value="Nucleotide-diphossugar_trans"/>
</dbReference>
<dbReference type="OrthoDB" id="176403at2"/>
<protein>
    <submittedName>
        <fullName evidence="2">Glycosyltransferase like family protein</fullName>
    </submittedName>
</protein>
<dbReference type="Pfam" id="PF13712">
    <property type="entry name" value="Glyco_tranf_2_5"/>
    <property type="match status" value="1"/>
</dbReference>
<dbReference type="InterPro" id="IPR059123">
    <property type="entry name" value="StrF_dom"/>
</dbReference>
<dbReference type="GO" id="GO:0016740">
    <property type="term" value="F:transferase activity"/>
    <property type="evidence" value="ECO:0007669"/>
    <property type="project" value="UniProtKB-KW"/>
</dbReference>
<evidence type="ECO:0000259" key="1">
    <source>
        <dbReference type="Pfam" id="PF13712"/>
    </source>
</evidence>
<dbReference type="RefSeq" id="WP_074889201.1">
    <property type="nucleotide sequence ID" value="NZ_FOXO01000019.1"/>
</dbReference>
<gene>
    <name evidence="2" type="ORF">SAMN04487928_1199</name>
</gene>
<dbReference type="Proteomes" id="UP000182624">
    <property type="component" value="Unassembled WGS sequence"/>
</dbReference>
<sequence length="407" mass="46467">MDTKFLRYQIQCAEFLDSFNPADLITIMEENSISMDDMSLAISRFAINADRVFDRIEGKEIQNLFTIPENQTIEKNREAAEVCFIVCSDDEVEYARIMEWINNLYIPRNITISSLQVTGVSKLSSAYNEAMEASQAKYKVYVREGVRILNPYFLFNIINRFENASDVAMIGFIGSKYIPANGIMEDVDCYGTLSVAGESETFICGEDLGKDFYASFIHSAIVATNIDTRWNEEIECNDEFTCSIHSLELAKKGLRSLVPHQEFPWILYDYGHDMFIHDNTNNELMENFIFEKGKKHILLCLGASSLVEMENSGINKLISNLKTFDESNDKIQLFICFFPEDIKQWANVNNDAFSKIDKLLFGRNVVTGISCKEFLDKIDAYYGDSSPLVLKFADMKKPVMIRSATIE</sequence>